<organism evidence="5 6">
    <name type="scientific">Chryseosolibacter histidini</name>
    <dbReference type="NCBI Taxonomy" id="2782349"/>
    <lineage>
        <taxon>Bacteria</taxon>
        <taxon>Pseudomonadati</taxon>
        <taxon>Bacteroidota</taxon>
        <taxon>Cytophagia</taxon>
        <taxon>Cytophagales</taxon>
        <taxon>Chryseotaleaceae</taxon>
        <taxon>Chryseosolibacter</taxon>
    </lineage>
</organism>
<evidence type="ECO:0000256" key="1">
    <source>
        <dbReference type="ARBA" id="ARBA00022737"/>
    </source>
</evidence>
<evidence type="ECO:0000256" key="3">
    <source>
        <dbReference type="SAM" id="Phobius"/>
    </source>
</evidence>
<dbReference type="SUPFAM" id="SSF48452">
    <property type="entry name" value="TPR-like"/>
    <property type="match status" value="1"/>
</dbReference>
<dbReference type="Gene3D" id="1.10.287.110">
    <property type="entry name" value="DnaJ domain"/>
    <property type="match status" value="1"/>
</dbReference>
<feature type="domain" description="J" evidence="4">
    <location>
        <begin position="3"/>
        <end position="68"/>
    </location>
</feature>
<evidence type="ECO:0000256" key="2">
    <source>
        <dbReference type="ARBA" id="ARBA00022803"/>
    </source>
</evidence>
<evidence type="ECO:0000313" key="5">
    <source>
        <dbReference type="EMBL" id="MBT1697456.1"/>
    </source>
</evidence>
<keyword evidence="2" id="KW-0802">TPR repeat</keyword>
<dbReference type="AlphaFoldDB" id="A0AAP2DJF8"/>
<dbReference type="InterPro" id="IPR036869">
    <property type="entry name" value="J_dom_sf"/>
</dbReference>
<dbReference type="SMART" id="SM00028">
    <property type="entry name" value="TPR"/>
    <property type="match status" value="3"/>
</dbReference>
<dbReference type="EMBL" id="JAHESF010000009">
    <property type="protein sequence ID" value="MBT1697456.1"/>
    <property type="molecule type" value="Genomic_DNA"/>
</dbReference>
<dbReference type="PRINTS" id="PR00625">
    <property type="entry name" value="JDOMAIN"/>
</dbReference>
<sequence>MQDFYEVLGIDKSASQTQIKAAYKRMAMRYHPDHNPGDKHAEEVFKLINEAYHTLSNAEKKLRYDSRFYWVKEEYDDAYWQEVKRRRYQQWKQSQENRYRIDKNYFKIQGLAFLVFLIIAGFCFGIIHTAHYYVERKYREKWNTNSQLLKQVNGLFGADRFDDAFSMISVLEEKDPLEYRFGFARDSLVTALRQRADVEFKQHDFSAAVTHYMVLKKHEHPVRFETLENISLCQYYLGNYKESLQALKHLHLQQPENINLIYQIGQINLQKLDNPEEAAYYFTLGKKEFKEKLSRIYGEAFEVVIDPADIPDVYYSIFHARAVTNLRLKNYKEAVTDCNWAIFLRPFEGEPYLMRADARIRLKTYREVCDDLTHALQLGMVQAGPMKQKYCRK</sequence>
<dbReference type="InterPro" id="IPR011990">
    <property type="entry name" value="TPR-like_helical_dom_sf"/>
</dbReference>
<proteinExistence type="predicted"/>
<dbReference type="InterPro" id="IPR019734">
    <property type="entry name" value="TPR_rpt"/>
</dbReference>
<name>A0AAP2DJF8_9BACT</name>
<dbReference type="PANTHER" id="PTHR45188">
    <property type="entry name" value="DNAJ PROTEIN P58IPK HOMOLOG"/>
    <property type="match status" value="1"/>
</dbReference>
<dbReference type="Proteomes" id="UP001319200">
    <property type="component" value="Unassembled WGS sequence"/>
</dbReference>
<dbReference type="PROSITE" id="PS50076">
    <property type="entry name" value="DNAJ_2"/>
    <property type="match status" value="1"/>
</dbReference>
<dbReference type="Gene3D" id="1.25.40.10">
    <property type="entry name" value="Tetratricopeptide repeat domain"/>
    <property type="match status" value="2"/>
</dbReference>
<evidence type="ECO:0000259" key="4">
    <source>
        <dbReference type="PROSITE" id="PS50076"/>
    </source>
</evidence>
<feature type="transmembrane region" description="Helical" evidence="3">
    <location>
        <begin position="110"/>
        <end position="134"/>
    </location>
</feature>
<gene>
    <name evidence="5" type="ORF">KK083_11255</name>
</gene>
<dbReference type="InterPro" id="IPR001623">
    <property type="entry name" value="DnaJ_domain"/>
</dbReference>
<accession>A0AAP2DJF8</accession>
<keyword evidence="3" id="KW-1133">Transmembrane helix</keyword>
<evidence type="ECO:0000313" key="6">
    <source>
        <dbReference type="Proteomes" id="UP001319200"/>
    </source>
</evidence>
<keyword evidence="6" id="KW-1185">Reference proteome</keyword>
<dbReference type="SMART" id="SM00271">
    <property type="entry name" value="DnaJ"/>
    <property type="match status" value="1"/>
</dbReference>
<keyword evidence="1" id="KW-0677">Repeat</keyword>
<dbReference type="PANTHER" id="PTHR45188:SF2">
    <property type="entry name" value="DNAJ HOMOLOG SUBFAMILY C MEMBER 7"/>
    <property type="match status" value="1"/>
</dbReference>
<dbReference type="SUPFAM" id="SSF46565">
    <property type="entry name" value="Chaperone J-domain"/>
    <property type="match status" value="1"/>
</dbReference>
<keyword evidence="3" id="KW-0472">Membrane</keyword>
<comment type="caution">
    <text evidence="5">The sequence shown here is derived from an EMBL/GenBank/DDBJ whole genome shotgun (WGS) entry which is preliminary data.</text>
</comment>
<dbReference type="CDD" id="cd06257">
    <property type="entry name" value="DnaJ"/>
    <property type="match status" value="1"/>
</dbReference>
<reference evidence="5 6" key="1">
    <citation type="submission" date="2021-05" db="EMBL/GenBank/DDBJ databases">
        <title>A Polyphasic approach of four new species of the genus Ohtaekwangia: Ohtaekwangia histidinii sp. nov., Ohtaekwangia cretensis sp. nov., Ohtaekwangia indiensis sp. nov., Ohtaekwangia reichenbachii sp. nov. from diverse environment.</title>
        <authorList>
            <person name="Octaviana S."/>
        </authorList>
    </citation>
    <scope>NUCLEOTIDE SEQUENCE [LARGE SCALE GENOMIC DNA]</scope>
    <source>
        <strain evidence="5 6">PWU4</strain>
    </source>
</reference>
<protein>
    <submittedName>
        <fullName evidence="5">DnaJ domain-containing protein</fullName>
    </submittedName>
</protein>
<keyword evidence="3" id="KW-0812">Transmembrane</keyword>
<dbReference type="RefSeq" id="WP_254163326.1">
    <property type="nucleotide sequence ID" value="NZ_JAHESF010000009.1"/>
</dbReference>
<dbReference type="Pfam" id="PF00226">
    <property type="entry name" value="DnaJ"/>
    <property type="match status" value="1"/>
</dbReference>